<evidence type="ECO:0000256" key="6">
    <source>
        <dbReference type="ARBA" id="ARBA00022723"/>
    </source>
</evidence>
<name>A0A975CPP0_9FLAO</name>
<evidence type="ECO:0000256" key="10">
    <source>
        <dbReference type="ARBA" id="ARBA00049406"/>
    </source>
</evidence>
<dbReference type="GO" id="GO:0003941">
    <property type="term" value="F:L-serine ammonia-lyase activity"/>
    <property type="evidence" value="ECO:0007669"/>
    <property type="project" value="UniProtKB-UniRule"/>
</dbReference>
<dbReference type="PANTHER" id="PTHR30182:SF1">
    <property type="entry name" value="L-SERINE DEHYDRATASE 1"/>
    <property type="match status" value="1"/>
</dbReference>
<evidence type="ECO:0000313" key="15">
    <source>
        <dbReference type="Proteomes" id="UP000663920"/>
    </source>
</evidence>
<dbReference type="InterPro" id="IPR051318">
    <property type="entry name" value="Fe-S_L-Ser"/>
</dbReference>
<evidence type="ECO:0000256" key="11">
    <source>
        <dbReference type="RuleBase" id="RU366059"/>
    </source>
</evidence>
<evidence type="ECO:0000259" key="13">
    <source>
        <dbReference type="Pfam" id="PF03315"/>
    </source>
</evidence>
<dbReference type="Pfam" id="PF03315">
    <property type="entry name" value="SDH_beta"/>
    <property type="match status" value="1"/>
</dbReference>
<comment type="similarity">
    <text evidence="3 11">Belongs to the iron-sulfur dependent L-serine dehydratase family.</text>
</comment>
<dbReference type="Gene3D" id="3.30.1330.90">
    <property type="entry name" value="D-3-phosphoglycerate dehydrogenase, domain 3"/>
    <property type="match status" value="1"/>
</dbReference>
<comment type="pathway">
    <text evidence="2">Carbohydrate biosynthesis; gluconeogenesis.</text>
</comment>
<evidence type="ECO:0000313" key="14">
    <source>
        <dbReference type="EMBL" id="QTE23841.1"/>
    </source>
</evidence>
<evidence type="ECO:0000256" key="7">
    <source>
        <dbReference type="ARBA" id="ARBA00023004"/>
    </source>
</evidence>
<accession>A0A975CPP0</accession>
<dbReference type="FunFam" id="3.30.1330.90:FF:000001">
    <property type="entry name" value="L-serine ammonia-lyase 1"/>
    <property type="match status" value="1"/>
</dbReference>
<evidence type="ECO:0000256" key="5">
    <source>
        <dbReference type="ARBA" id="ARBA00022485"/>
    </source>
</evidence>
<dbReference type="EMBL" id="CP071869">
    <property type="protein sequence ID" value="QTE23841.1"/>
    <property type="molecule type" value="Genomic_DNA"/>
</dbReference>
<dbReference type="InterPro" id="IPR005130">
    <property type="entry name" value="Ser_deHydtase-like_asu"/>
</dbReference>
<feature type="domain" description="Serine dehydratase beta chain" evidence="13">
    <location>
        <begin position="6"/>
        <end position="156"/>
    </location>
</feature>
<feature type="domain" description="Serine dehydratase-like alpha subunit" evidence="12">
    <location>
        <begin position="187"/>
        <end position="466"/>
    </location>
</feature>
<proteinExistence type="inferred from homology"/>
<dbReference type="InterPro" id="IPR004644">
    <property type="entry name" value="Fe-S_L-Ser_mono"/>
</dbReference>
<evidence type="ECO:0000259" key="12">
    <source>
        <dbReference type="Pfam" id="PF03313"/>
    </source>
</evidence>
<reference evidence="14 15" key="1">
    <citation type="submission" date="2021-03" db="EMBL/GenBank/DDBJ databases">
        <title>Complete genome of Polaribacter_sp.SM13.</title>
        <authorList>
            <person name="Jeong S.W."/>
            <person name="Bae J.W."/>
        </authorList>
    </citation>
    <scope>NUCLEOTIDE SEQUENCE [LARGE SCALE GENOMIC DNA]</scope>
    <source>
        <strain evidence="14 15">SM13</strain>
    </source>
</reference>
<dbReference type="NCBIfam" id="TIGR00720">
    <property type="entry name" value="sda_mono"/>
    <property type="match status" value="1"/>
</dbReference>
<dbReference type="AlphaFoldDB" id="A0A975CPP0"/>
<comment type="catalytic activity">
    <reaction evidence="10 11">
        <text>L-serine = pyruvate + NH4(+)</text>
        <dbReference type="Rhea" id="RHEA:19169"/>
        <dbReference type="ChEBI" id="CHEBI:15361"/>
        <dbReference type="ChEBI" id="CHEBI:28938"/>
        <dbReference type="ChEBI" id="CHEBI:33384"/>
        <dbReference type="EC" id="4.3.1.17"/>
    </reaction>
</comment>
<evidence type="ECO:0000256" key="3">
    <source>
        <dbReference type="ARBA" id="ARBA00008636"/>
    </source>
</evidence>
<dbReference type="Proteomes" id="UP000663920">
    <property type="component" value="Chromosome"/>
</dbReference>
<evidence type="ECO:0000256" key="9">
    <source>
        <dbReference type="ARBA" id="ARBA00023239"/>
    </source>
</evidence>
<dbReference type="KEGG" id="pcea:J3359_06120"/>
<evidence type="ECO:0000256" key="8">
    <source>
        <dbReference type="ARBA" id="ARBA00023014"/>
    </source>
</evidence>
<dbReference type="InterPro" id="IPR029009">
    <property type="entry name" value="ASB_dom_sf"/>
</dbReference>
<protein>
    <recommendedName>
        <fullName evidence="11">L-serine dehydratase</fullName>
        <ecNumber evidence="11">4.3.1.17</ecNumber>
    </recommendedName>
</protein>
<comment type="cofactor">
    <cofactor evidence="1 11">
        <name>[4Fe-4S] cluster</name>
        <dbReference type="ChEBI" id="CHEBI:49883"/>
    </cofactor>
</comment>
<sequence length="474" mass="52384">MSQFISIFDMLKIGVGPSSSHTLGPWRAAEAWVQKIKENKKFDLIDKIKVDLYGSLSLTGKGHATDLAILLGLSEADPEYVPIEDVFIIVDRINTQKEILFKGGKTVVFPENSIRFNRDFLPFHSNGMTFRGFSKGEEISTQTYFSIGGGFIVQENDNLESAIEINKKNFPFPVNKATQLEEYCEKNNLMISDIVFKNELELRDAKEIDFELNRIWETMLECMYIGCHTEGKLPGGLNVKRRAYDTHLKLIKDTTYTNPKEWITSIRSTEVKFREILKWVSCFALSVNEVNASLGRVVTAPTNGSAGVIPAVLMYYLVIENHDADFEHVKKFLLTAGEIGSIFKKNATISAAMGGCQAEIGVSSAMAAAALTELLGGTAAQCLVAAEIAMEHHLGLTCDPIGGLVQIPCIERNAMGAIKAINAAEMALETDPKDVKVPLDKVIDTMWETAKDMNKNYKETSEGGLAVTVRMVDC</sequence>
<gene>
    <name evidence="14" type="ORF">J3359_06120</name>
</gene>
<keyword evidence="9 11" id="KW-0456">Lyase</keyword>
<dbReference type="Pfam" id="PF03313">
    <property type="entry name" value="SDH_alpha"/>
    <property type="match status" value="1"/>
</dbReference>
<dbReference type="InterPro" id="IPR005131">
    <property type="entry name" value="Ser_deHydtase_bsu"/>
</dbReference>
<evidence type="ECO:0000256" key="1">
    <source>
        <dbReference type="ARBA" id="ARBA00001966"/>
    </source>
</evidence>
<keyword evidence="7 11" id="KW-0408">Iron</keyword>
<keyword evidence="4 11" id="KW-0312">Gluconeogenesis</keyword>
<dbReference type="GO" id="GO:0006094">
    <property type="term" value="P:gluconeogenesis"/>
    <property type="evidence" value="ECO:0007669"/>
    <property type="project" value="UniProtKB-KW"/>
</dbReference>
<evidence type="ECO:0000256" key="4">
    <source>
        <dbReference type="ARBA" id="ARBA00022432"/>
    </source>
</evidence>
<evidence type="ECO:0000256" key="2">
    <source>
        <dbReference type="ARBA" id="ARBA00004742"/>
    </source>
</evidence>
<dbReference type="GO" id="GO:0046872">
    <property type="term" value="F:metal ion binding"/>
    <property type="evidence" value="ECO:0007669"/>
    <property type="project" value="UniProtKB-KW"/>
</dbReference>
<dbReference type="RefSeq" id="WP_208079837.1">
    <property type="nucleotide sequence ID" value="NZ_CP071869.1"/>
</dbReference>
<dbReference type="PANTHER" id="PTHR30182">
    <property type="entry name" value="L-SERINE DEHYDRATASE"/>
    <property type="match status" value="1"/>
</dbReference>
<dbReference type="EC" id="4.3.1.17" evidence="11"/>
<keyword evidence="5 11" id="KW-0004">4Fe-4S</keyword>
<dbReference type="SUPFAM" id="SSF143548">
    <property type="entry name" value="Serine metabolism enzymes domain"/>
    <property type="match status" value="1"/>
</dbReference>
<keyword evidence="6 11" id="KW-0479">Metal-binding</keyword>
<dbReference type="GO" id="GO:0051539">
    <property type="term" value="F:4 iron, 4 sulfur cluster binding"/>
    <property type="evidence" value="ECO:0007669"/>
    <property type="project" value="UniProtKB-UniRule"/>
</dbReference>
<keyword evidence="15" id="KW-1185">Reference proteome</keyword>
<keyword evidence="8 11" id="KW-0411">Iron-sulfur</keyword>
<organism evidence="14 15">
    <name type="scientific">Polaribacter cellanae</name>
    <dbReference type="NCBI Taxonomy" id="2818493"/>
    <lineage>
        <taxon>Bacteria</taxon>
        <taxon>Pseudomonadati</taxon>
        <taxon>Bacteroidota</taxon>
        <taxon>Flavobacteriia</taxon>
        <taxon>Flavobacteriales</taxon>
        <taxon>Flavobacteriaceae</taxon>
    </lineage>
</organism>